<feature type="transmembrane region" description="Helical" evidence="2">
    <location>
        <begin position="87"/>
        <end position="111"/>
    </location>
</feature>
<feature type="domain" description="Methyltransferase type 11" evidence="3">
    <location>
        <begin position="139"/>
        <end position="263"/>
    </location>
</feature>
<dbReference type="InterPro" id="IPR013216">
    <property type="entry name" value="Methyltransf_11"/>
</dbReference>
<dbReference type="AlphaFoldDB" id="A0AAV9C5S0"/>
<feature type="transmembrane region" description="Helical" evidence="2">
    <location>
        <begin position="45"/>
        <end position="67"/>
    </location>
</feature>
<organism evidence="4 5">
    <name type="scientific">Acorus calamus</name>
    <name type="common">Sweet flag</name>
    <dbReference type="NCBI Taxonomy" id="4465"/>
    <lineage>
        <taxon>Eukaryota</taxon>
        <taxon>Viridiplantae</taxon>
        <taxon>Streptophyta</taxon>
        <taxon>Embryophyta</taxon>
        <taxon>Tracheophyta</taxon>
        <taxon>Spermatophyta</taxon>
        <taxon>Magnoliopsida</taxon>
        <taxon>Liliopsida</taxon>
        <taxon>Acoraceae</taxon>
        <taxon>Acorus</taxon>
    </lineage>
</organism>
<evidence type="ECO:0000313" key="4">
    <source>
        <dbReference type="EMBL" id="KAK1283669.1"/>
    </source>
</evidence>
<dbReference type="Pfam" id="PF08241">
    <property type="entry name" value="Methyltransf_11"/>
    <property type="match status" value="1"/>
</dbReference>
<sequence length="325" mass="35452">MSRNSRDRMAKSTSLSPSPSPSPPSSSRDWSQIYTIYGTDEWPTVAFLTFHALFFSALSILIILYFSASESLLHRLLPPLPPSSLRLITGLSGSVSAIIAICLLSAAAEILHSSVSLHWRMSQRVVSAVLDWSSVRTVLDVGPGRGMLLNSVALRLKKEGGCGRVVGLVHRRLQRRRGAALEALRTARAEGVEEYVTCREGDATRLPFADGYFDVVVSAGVLEGVGSEAAAAVGRRRGVAEAAERGRVLGEVVRVMKGGGVGVIWDLMHVQEYVQRLREMKMEDVQVSERVTAYLVSSQIVSFRKPEAVAIDSAQLEWRTDIISC</sequence>
<accession>A0AAV9C5S0</accession>
<feature type="compositionally biased region" description="Basic and acidic residues" evidence="1">
    <location>
        <begin position="1"/>
        <end position="10"/>
    </location>
</feature>
<dbReference type="Gene3D" id="3.40.50.150">
    <property type="entry name" value="Vaccinia Virus protein VP39"/>
    <property type="match status" value="1"/>
</dbReference>
<keyword evidence="5" id="KW-1185">Reference proteome</keyword>
<protein>
    <recommendedName>
        <fullName evidence="3">Methyltransferase type 11 domain-containing protein</fullName>
    </recommendedName>
</protein>
<keyword evidence="2" id="KW-0472">Membrane</keyword>
<feature type="region of interest" description="Disordered" evidence="1">
    <location>
        <begin position="1"/>
        <end position="28"/>
    </location>
</feature>
<dbReference type="GO" id="GO:0008757">
    <property type="term" value="F:S-adenosylmethionine-dependent methyltransferase activity"/>
    <property type="evidence" value="ECO:0007669"/>
    <property type="project" value="InterPro"/>
</dbReference>
<evidence type="ECO:0000256" key="2">
    <source>
        <dbReference type="SAM" id="Phobius"/>
    </source>
</evidence>
<comment type="caution">
    <text evidence="4">The sequence shown here is derived from an EMBL/GenBank/DDBJ whole genome shotgun (WGS) entry which is preliminary data.</text>
</comment>
<dbReference type="CDD" id="cd02440">
    <property type="entry name" value="AdoMet_MTases"/>
    <property type="match status" value="1"/>
</dbReference>
<name>A0AAV9C5S0_ACOCL</name>
<dbReference type="SUPFAM" id="SSF53335">
    <property type="entry name" value="S-adenosyl-L-methionine-dependent methyltransferases"/>
    <property type="match status" value="1"/>
</dbReference>
<gene>
    <name evidence="4" type="ORF">QJS10_CPB21g00707</name>
</gene>
<dbReference type="EMBL" id="JAUJYO010000021">
    <property type="protein sequence ID" value="KAK1283669.1"/>
    <property type="molecule type" value="Genomic_DNA"/>
</dbReference>
<keyword evidence="2" id="KW-0812">Transmembrane</keyword>
<proteinExistence type="predicted"/>
<dbReference type="PANTHER" id="PTHR45277">
    <property type="entry name" value="EXPRESSED PROTEIN"/>
    <property type="match status" value="1"/>
</dbReference>
<evidence type="ECO:0000259" key="3">
    <source>
        <dbReference type="Pfam" id="PF08241"/>
    </source>
</evidence>
<evidence type="ECO:0000256" key="1">
    <source>
        <dbReference type="SAM" id="MobiDB-lite"/>
    </source>
</evidence>
<keyword evidence="2" id="KW-1133">Transmembrane helix</keyword>
<evidence type="ECO:0000313" key="5">
    <source>
        <dbReference type="Proteomes" id="UP001180020"/>
    </source>
</evidence>
<dbReference type="Proteomes" id="UP001180020">
    <property type="component" value="Unassembled WGS sequence"/>
</dbReference>
<reference evidence="4" key="2">
    <citation type="submission" date="2023-06" db="EMBL/GenBank/DDBJ databases">
        <authorList>
            <person name="Ma L."/>
            <person name="Liu K.-W."/>
            <person name="Li Z."/>
            <person name="Hsiao Y.-Y."/>
            <person name="Qi Y."/>
            <person name="Fu T."/>
            <person name="Tang G."/>
            <person name="Zhang D."/>
            <person name="Sun W.-H."/>
            <person name="Liu D.-K."/>
            <person name="Li Y."/>
            <person name="Chen G.-Z."/>
            <person name="Liu X.-D."/>
            <person name="Liao X.-Y."/>
            <person name="Jiang Y.-T."/>
            <person name="Yu X."/>
            <person name="Hao Y."/>
            <person name="Huang J."/>
            <person name="Zhao X.-W."/>
            <person name="Ke S."/>
            <person name="Chen Y.-Y."/>
            <person name="Wu W.-L."/>
            <person name="Hsu J.-L."/>
            <person name="Lin Y.-F."/>
            <person name="Huang M.-D."/>
            <person name="Li C.-Y."/>
            <person name="Huang L."/>
            <person name="Wang Z.-W."/>
            <person name="Zhao X."/>
            <person name="Zhong W.-Y."/>
            <person name="Peng D.-H."/>
            <person name="Ahmad S."/>
            <person name="Lan S."/>
            <person name="Zhang J.-S."/>
            <person name="Tsai W.-C."/>
            <person name="Van De Peer Y."/>
            <person name="Liu Z.-J."/>
        </authorList>
    </citation>
    <scope>NUCLEOTIDE SEQUENCE</scope>
    <source>
        <strain evidence="4">CP</strain>
        <tissue evidence="4">Leaves</tissue>
    </source>
</reference>
<dbReference type="PANTHER" id="PTHR45277:SF1">
    <property type="entry name" value="EXPRESSED PROTEIN"/>
    <property type="match status" value="1"/>
</dbReference>
<dbReference type="InterPro" id="IPR029063">
    <property type="entry name" value="SAM-dependent_MTases_sf"/>
</dbReference>
<reference evidence="4" key="1">
    <citation type="journal article" date="2023" name="Nat. Commun.">
        <title>Diploid and tetraploid genomes of Acorus and the evolution of monocots.</title>
        <authorList>
            <person name="Ma L."/>
            <person name="Liu K.W."/>
            <person name="Li Z."/>
            <person name="Hsiao Y.Y."/>
            <person name="Qi Y."/>
            <person name="Fu T."/>
            <person name="Tang G.D."/>
            <person name="Zhang D."/>
            <person name="Sun W.H."/>
            <person name="Liu D.K."/>
            <person name="Li Y."/>
            <person name="Chen G.Z."/>
            <person name="Liu X.D."/>
            <person name="Liao X.Y."/>
            <person name="Jiang Y.T."/>
            <person name="Yu X."/>
            <person name="Hao Y."/>
            <person name="Huang J."/>
            <person name="Zhao X.W."/>
            <person name="Ke S."/>
            <person name="Chen Y.Y."/>
            <person name="Wu W.L."/>
            <person name="Hsu J.L."/>
            <person name="Lin Y.F."/>
            <person name="Huang M.D."/>
            <person name="Li C.Y."/>
            <person name="Huang L."/>
            <person name="Wang Z.W."/>
            <person name="Zhao X."/>
            <person name="Zhong W.Y."/>
            <person name="Peng D.H."/>
            <person name="Ahmad S."/>
            <person name="Lan S."/>
            <person name="Zhang J.S."/>
            <person name="Tsai W.C."/>
            <person name="Van de Peer Y."/>
            <person name="Liu Z.J."/>
        </authorList>
    </citation>
    <scope>NUCLEOTIDE SEQUENCE</scope>
    <source>
        <strain evidence="4">CP</strain>
    </source>
</reference>